<accession>A0A4U0WUN1</accession>
<reference evidence="2 3" key="1">
    <citation type="submission" date="2017-03" db="EMBL/GenBank/DDBJ databases">
        <title>Genomes of endolithic fungi from Antarctica.</title>
        <authorList>
            <person name="Coleine C."/>
            <person name="Masonjones S."/>
            <person name="Stajich J.E."/>
        </authorList>
    </citation>
    <scope>NUCLEOTIDE SEQUENCE [LARGE SCALE GENOMIC DNA]</scope>
    <source>
        <strain evidence="2 3">CCFEE 5187</strain>
    </source>
</reference>
<feature type="chain" id="PRO_5020985502" description="AA1-like domain-containing protein" evidence="1">
    <location>
        <begin position="23"/>
        <end position="172"/>
    </location>
</feature>
<feature type="signal peptide" evidence="1">
    <location>
        <begin position="1"/>
        <end position="22"/>
    </location>
</feature>
<dbReference type="OrthoDB" id="5395704at2759"/>
<evidence type="ECO:0000313" key="2">
    <source>
        <dbReference type="EMBL" id="TKA67340.1"/>
    </source>
</evidence>
<dbReference type="AlphaFoldDB" id="A0A4U0WUN1"/>
<dbReference type="Proteomes" id="UP000308768">
    <property type="component" value="Unassembled WGS sequence"/>
</dbReference>
<gene>
    <name evidence="2" type="ORF">B0A49_08754</name>
</gene>
<sequence length="172" mass="18558">MLFSTALRCGMALLLHSAASRAVTERFTGAYYEVTNVHTHSPSSQSDNVTIEFTVRDSDPLTNSTTTCNGSWPLGSNAYPTGGYLPCADLSFAWVFADNGFTNISSFTLQVEHSFKDPSMGPPPYDQVTTFAHTDIKPSNMDCVGAASGQADCKFPSNETVEAPIWATIAKR</sequence>
<dbReference type="EMBL" id="NAJN01000919">
    <property type="protein sequence ID" value="TKA67340.1"/>
    <property type="molecule type" value="Genomic_DNA"/>
</dbReference>
<comment type="caution">
    <text evidence="2">The sequence shown here is derived from an EMBL/GenBank/DDBJ whole genome shotgun (WGS) entry which is preliminary data.</text>
</comment>
<organism evidence="2 3">
    <name type="scientific">Cryomyces minteri</name>
    <dbReference type="NCBI Taxonomy" id="331657"/>
    <lineage>
        <taxon>Eukaryota</taxon>
        <taxon>Fungi</taxon>
        <taxon>Dikarya</taxon>
        <taxon>Ascomycota</taxon>
        <taxon>Pezizomycotina</taxon>
        <taxon>Dothideomycetes</taxon>
        <taxon>Dothideomycetes incertae sedis</taxon>
        <taxon>Cryomyces</taxon>
    </lineage>
</organism>
<keyword evidence="3" id="KW-1185">Reference proteome</keyword>
<evidence type="ECO:0000256" key="1">
    <source>
        <dbReference type="SAM" id="SignalP"/>
    </source>
</evidence>
<proteinExistence type="predicted"/>
<keyword evidence="1" id="KW-0732">Signal</keyword>
<protein>
    <recommendedName>
        <fullName evidence="4">AA1-like domain-containing protein</fullName>
    </recommendedName>
</protein>
<name>A0A4U0WUN1_9PEZI</name>
<evidence type="ECO:0008006" key="4">
    <source>
        <dbReference type="Google" id="ProtNLM"/>
    </source>
</evidence>
<evidence type="ECO:0000313" key="3">
    <source>
        <dbReference type="Proteomes" id="UP000308768"/>
    </source>
</evidence>